<comment type="caution">
    <text evidence="1">The sequence shown here is derived from an EMBL/GenBank/DDBJ whole genome shotgun (WGS) entry which is preliminary data.</text>
</comment>
<organism evidence="1 2">
    <name type="scientific">Araneus ventricosus</name>
    <name type="common">Orbweaver spider</name>
    <name type="synonym">Epeira ventricosa</name>
    <dbReference type="NCBI Taxonomy" id="182803"/>
    <lineage>
        <taxon>Eukaryota</taxon>
        <taxon>Metazoa</taxon>
        <taxon>Ecdysozoa</taxon>
        <taxon>Arthropoda</taxon>
        <taxon>Chelicerata</taxon>
        <taxon>Arachnida</taxon>
        <taxon>Araneae</taxon>
        <taxon>Araneomorphae</taxon>
        <taxon>Entelegynae</taxon>
        <taxon>Araneoidea</taxon>
        <taxon>Araneidae</taxon>
        <taxon>Araneus</taxon>
    </lineage>
</organism>
<evidence type="ECO:0000313" key="1">
    <source>
        <dbReference type="EMBL" id="GBM12162.1"/>
    </source>
</evidence>
<name>A0A4Y2D5W4_ARAVE</name>
<keyword evidence="2" id="KW-1185">Reference proteome</keyword>
<evidence type="ECO:0000313" key="2">
    <source>
        <dbReference type="Proteomes" id="UP000499080"/>
    </source>
</evidence>
<proteinExistence type="predicted"/>
<gene>
    <name evidence="1" type="ORF">AVEN_39493_1</name>
</gene>
<dbReference type="AlphaFoldDB" id="A0A4Y2D5W4"/>
<dbReference type="EMBL" id="BGPR01000309">
    <property type="protein sequence ID" value="GBM12162.1"/>
    <property type="molecule type" value="Genomic_DNA"/>
</dbReference>
<reference evidence="1 2" key="1">
    <citation type="journal article" date="2019" name="Sci. Rep.">
        <title>Orb-weaving spider Araneus ventricosus genome elucidates the spidroin gene catalogue.</title>
        <authorList>
            <person name="Kono N."/>
            <person name="Nakamura H."/>
            <person name="Ohtoshi R."/>
            <person name="Moran D.A.P."/>
            <person name="Shinohara A."/>
            <person name="Yoshida Y."/>
            <person name="Fujiwara M."/>
            <person name="Mori M."/>
            <person name="Tomita M."/>
            <person name="Arakawa K."/>
        </authorList>
    </citation>
    <scope>NUCLEOTIDE SEQUENCE [LARGE SCALE GENOMIC DNA]</scope>
</reference>
<protein>
    <submittedName>
        <fullName evidence="1">Uncharacterized protein</fullName>
    </submittedName>
</protein>
<accession>A0A4Y2D5W4</accession>
<dbReference type="Proteomes" id="UP000499080">
    <property type="component" value="Unassembled WGS sequence"/>
</dbReference>
<sequence length="117" mass="13333">MQSSALSTTCFQWCGNHRIPEAVPVLWMVWMERSIALKISGTIRLVRLAFRFEEPRELFGSKAALVVDLVILNGGQMTRKTPEPATPLRTSAPHQRDDVLPLMRDLMYNRSTYAEDV</sequence>